<dbReference type="Proteomes" id="UP000576209">
    <property type="component" value="Unassembled WGS sequence"/>
</dbReference>
<evidence type="ECO:0000313" key="5">
    <source>
        <dbReference type="Proteomes" id="UP000576209"/>
    </source>
</evidence>
<dbReference type="EC" id="5.5.1.4" evidence="4"/>
<dbReference type="GO" id="GO:0008654">
    <property type="term" value="P:phospholipid biosynthetic process"/>
    <property type="evidence" value="ECO:0007669"/>
    <property type="project" value="InterPro"/>
</dbReference>
<dbReference type="SUPFAM" id="SSF51735">
    <property type="entry name" value="NAD(P)-binding Rossmann-fold domains"/>
    <property type="match status" value="1"/>
</dbReference>
<keyword evidence="2" id="KW-0472">Membrane</keyword>
<keyword evidence="5" id="KW-1185">Reference proteome</keyword>
<dbReference type="InterPro" id="IPR013021">
    <property type="entry name" value="Myo-inos-1-P_Synthase_GAPDH"/>
</dbReference>
<dbReference type="Pfam" id="PF01658">
    <property type="entry name" value="Inos-1-P_synth"/>
    <property type="match status" value="1"/>
</dbReference>
<dbReference type="AlphaFoldDB" id="A0A840E6V3"/>
<evidence type="ECO:0000259" key="3">
    <source>
        <dbReference type="Pfam" id="PF01658"/>
    </source>
</evidence>
<comment type="caution">
    <text evidence="4">The sequence shown here is derived from an EMBL/GenBank/DDBJ whole genome shotgun (WGS) entry which is preliminary data.</text>
</comment>
<dbReference type="Gene3D" id="3.30.360.10">
    <property type="entry name" value="Dihydrodipicolinate Reductase, domain 2"/>
    <property type="match status" value="1"/>
</dbReference>
<dbReference type="Pfam" id="PF07994">
    <property type="entry name" value="NAD_binding_5"/>
    <property type="match status" value="1"/>
</dbReference>
<dbReference type="PIRSF" id="PIRSF015578">
    <property type="entry name" value="Myoinos-ppht_syn"/>
    <property type="match status" value="1"/>
</dbReference>
<dbReference type="PANTHER" id="PTHR11510">
    <property type="entry name" value="MYO-INOSITOL-1 PHOSPHATE SYNTHASE"/>
    <property type="match status" value="1"/>
</dbReference>
<evidence type="ECO:0000313" key="4">
    <source>
        <dbReference type="EMBL" id="MBB4077818.1"/>
    </source>
</evidence>
<dbReference type="SUPFAM" id="SSF55347">
    <property type="entry name" value="Glyceraldehyde-3-phosphate dehydrogenase-like, C-terminal domain"/>
    <property type="match status" value="1"/>
</dbReference>
<reference evidence="4 5" key="1">
    <citation type="submission" date="2020-08" db="EMBL/GenBank/DDBJ databases">
        <title>Genomic Encyclopedia of Type Strains, Phase IV (KMG-IV): sequencing the most valuable type-strain genomes for metagenomic binning, comparative biology and taxonomic classification.</title>
        <authorList>
            <person name="Goeker M."/>
        </authorList>
    </citation>
    <scope>NUCLEOTIDE SEQUENCE [LARGE SCALE GENOMIC DNA]</scope>
    <source>
        <strain evidence="4 5">DSM 105137</strain>
    </source>
</reference>
<feature type="transmembrane region" description="Helical" evidence="2">
    <location>
        <begin position="12"/>
        <end position="35"/>
    </location>
</feature>
<dbReference type="Gene3D" id="3.40.50.720">
    <property type="entry name" value="NAD(P)-binding Rossmann-like Domain"/>
    <property type="match status" value="1"/>
</dbReference>
<protein>
    <submittedName>
        <fullName evidence="4">Myo-inositol-1-phosphate synthase</fullName>
        <ecNumber evidence="4">5.5.1.4</ecNumber>
    </submittedName>
</protein>
<accession>A0A840E6V3</accession>
<keyword evidence="4" id="KW-0413">Isomerase</keyword>
<dbReference type="InterPro" id="IPR036291">
    <property type="entry name" value="NAD(P)-bd_dom_sf"/>
</dbReference>
<keyword evidence="2" id="KW-0812">Transmembrane</keyword>
<evidence type="ECO:0000256" key="1">
    <source>
        <dbReference type="ARBA" id="ARBA00010813"/>
    </source>
</evidence>
<name>A0A840E6V3_9BACT</name>
<feature type="domain" description="Myo-inositol-1-phosphate synthase GAPDH-like" evidence="3">
    <location>
        <begin position="231"/>
        <end position="336"/>
    </location>
</feature>
<comment type="similarity">
    <text evidence="1">Belongs to the myo-inositol 1-phosphate synthase family.</text>
</comment>
<organism evidence="4 5">
    <name type="scientific">Neolewinella aquimaris</name>
    <dbReference type="NCBI Taxonomy" id="1835722"/>
    <lineage>
        <taxon>Bacteria</taxon>
        <taxon>Pseudomonadati</taxon>
        <taxon>Bacteroidota</taxon>
        <taxon>Saprospiria</taxon>
        <taxon>Saprospirales</taxon>
        <taxon>Lewinellaceae</taxon>
        <taxon>Neolewinella</taxon>
    </lineage>
</organism>
<sequence length="406" mass="44309">MNNHSERPTSQPLGIAIIGLGGAVATTAVAGIQLIRQGVQATTGLPLAEFDHRDLVAYQDIYFRGWDLFPVDLYTAARKHGVLSREQLDAVADDLAGRRPWPAISNRNYCEGVVGERDSTGSHRELISGIQQQLDEFAREIDGRVVVINLASTEHAVDISPEVYQHTDAFERALDNNDPDISPAMLYAYACITHGVAYGNFTPSRAVDIPALRKLAAARNIPVAGKDGKTGQTYLKTVVAPALRARALHVDGWFSTNILGNRDGEALRQPGSLENKIGTKGDVLGSCLGYPVEDHLVKINYYKPRGDDKEAWDNIDVSGFLGQRMQIKINFLCKDSILAAPLAIEIARCLDLAGRSGQGGVVEALGVFFKAPMTADDRSPNHNFGQQQEELVRWLRETQVLANVAE</sequence>
<dbReference type="GO" id="GO:0006021">
    <property type="term" value="P:inositol biosynthetic process"/>
    <property type="evidence" value="ECO:0007669"/>
    <property type="project" value="InterPro"/>
</dbReference>
<keyword evidence="2" id="KW-1133">Transmembrane helix</keyword>
<proteinExistence type="inferred from homology"/>
<dbReference type="RefSeq" id="WP_183494056.1">
    <property type="nucleotide sequence ID" value="NZ_JACIFF010000001.1"/>
</dbReference>
<dbReference type="EMBL" id="JACIFF010000001">
    <property type="protein sequence ID" value="MBB4077818.1"/>
    <property type="molecule type" value="Genomic_DNA"/>
</dbReference>
<evidence type="ECO:0000256" key="2">
    <source>
        <dbReference type="SAM" id="Phobius"/>
    </source>
</evidence>
<gene>
    <name evidence="4" type="ORF">GGR28_000419</name>
</gene>
<dbReference type="InterPro" id="IPR002587">
    <property type="entry name" value="Myo-inos-1-P_Synthase"/>
</dbReference>
<dbReference type="GO" id="GO:0004512">
    <property type="term" value="F:inositol-3-phosphate synthase activity"/>
    <property type="evidence" value="ECO:0007669"/>
    <property type="project" value="UniProtKB-EC"/>
</dbReference>